<proteinExistence type="predicted"/>
<name>A0AA39R7U0_9LECA</name>
<dbReference type="Pfam" id="PF08613">
    <property type="entry name" value="Cyclin"/>
    <property type="match status" value="2"/>
</dbReference>
<reference evidence="2" key="1">
    <citation type="submission" date="2023-03" db="EMBL/GenBank/DDBJ databases">
        <title>Complete genome of Cladonia borealis.</title>
        <authorList>
            <person name="Park H."/>
        </authorList>
    </citation>
    <scope>NUCLEOTIDE SEQUENCE</scope>
    <source>
        <strain evidence="2">ANT050790</strain>
    </source>
</reference>
<dbReference type="InterPro" id="IPR013922">
    <property type="entry name" value="Cyclin_PHO80-like"/>
</dbReference>
<feature type="region of interest" description="Disordered" evidence="1">
    <location>
        <begin position="39"/>
        <end position="147"/>
    </location>
</feature>
<accession>A0AA39R7U0</accession>
<dbReference type="PANTHER" id="PTHR15615">
    <property type="match status" value="1"/>
</dbReference>
<comment type="caution">
    <text evidence="2">The sequence shown here is derived from an EMBL/GenBank/DDBJ whole genome shotgun (WGS) entry which is preliminary data.</text>
</comment>
<evidence type="ECO:0000313" key="2">
    <source>
        <dbReference type="EMBL" id="KAK0516438.1"/>
    </source>
</evidence>
<dbReference type="GO" id="GO:0016538">
    <property type="term" value="F:cyclin-dependent protein serine/threonine kinase regulator activity"/>
    <property type="evidence" value="ECO:0007669"/>
    <property type="project" value="TreeGrafter"/>
</dbReference>
<organism evidence="2 3">
    <name type="scientific">Cladonia borealis</name>
    <dbReference type="NCBI Taxonomy" id="184061"/>
    <lineage>
        <taxon>Eukaryota</taxon>
        <taxon>Fungi</taxon>
        <taxon>Dikarya</taxon>
        <taxon>Ascomycota</taxon>
        <taxon>Pezizomycotina</taxon>
        <taxon>Lecanoromycetes</taxon>
        <taxon>OSLEUM clade</taxon>
        <taxon>Lecanoromycetidae</taxon>
        <taxon>Lecanorales</taxon>
        <taxon>Lecanorineae</taxon>
        <taxon>Cladoniaceae</taxon>
        <taxon>Cladonia</taxon>
    </lineage>
</organism>
<sequence length="482" mass="53253">MIDLAPPRSSKEMADIELAISEITSELARLPSMMVVGDEYQTSSTRSEPVQHPSQASHLRHDPSTVPTVRGAQATPVIVTPQCQDGPHIRFRGASSDFHQQAEEHPYDPRNHLPHEPRLASDSDMPPPSPRLEPTHRSTVSLNGSVANSPSRIKVRDLGHIQSFASEEVLTRSRHPSRHSLRGRLAGGQQYEISSMPVGDIIEMVAGLLTKITTTNDRQHEHLHRNIPPPEGTAGLSSQASSVLAFHGKNVPSITIASYLSRIHKYCPTTYEVFLSLLVYFDRMTEMVNSGSLSTFARDEQHHSAGRREHTRTGSSKSSATEVHSSPHAQAFDSSPHGPIIVSPAASDSSESQDQDHDHGMMPSSSIPPTLSDADAYDLSHFFVVDSFNIHRLVIAGVTCASKFFSDVFYTNSRYAKVGGLPLNELNHLELQFLLLNDFRLSVPIEELDAYGTMLVEFYAREVLAQQQGHQHHMSDELYMAT</sequence>
<gene>
    <name evidence="2" type="ORF">JMJ35_001041</name>
</gene>
<feature type="compositionally biased region" description="Basic and acidic residues" evidence="1">
    <location>
        <begin position="100"/>
        <end position="121"/>
    </location>
</feature>
<evidence type="ECO:0000313" key="3">
    <source>
        <dbReference type="Proteomes" id="UP001166286"/>
    </source>
</evidence>
<dbReference type="EMBL" id="JAFEKC020000002">
    <property type="protein sequence ID" value="KAK0516438.1"/>
    <property type="molecule type" value="Genomic_DNA"/>
</dbReference>
<dbReference type="GO" id="GO:0005634">
    <property type="term" value="C:nucleus"/>
    <property type="evidence" value="ECO:0007669"/>
    <property type="project" value="TreeGrafter"/>
</dbReference>
<protein>
    <recommendedName>
        <fullName evidence="4">Cyclin-domain-containing protein</fullName>
    </recommendedName>
</protein>
<feature type="region of interest" description="Disordered" evidence="1">
    <location>
        <begin position="297"/>
        <end position="367"/>
    </location>
</feature>
<feature type="compositionally biased region" description="Polar residues" evidence="1">
    <location>
        <begin position="313"/>
        <end position="328"/>
    </location>
</feature>
<dbReference type="PANTHER" id="PTHR15615:SF94">
    <property type="entry name" value="PHO85 CYCLIN-6-RELATED"/>
    <property type="match status" value="1"/>
</dbReference>
<dbReference type="AlphaFoldDB" id="A0AA39R7U0"/>
<evidence type="ECO:0008006" key="4">
    <source>
        <dbReference type="Google" id="ProtNLM"/>
    </source>
</evidence>
<feature type="compositionally biased region" description="Polar residues" evidence="1">
    <location>
        <begin position="137"/>
        <end position="147"/>
    </location>
</feature>
<keyword evidence="3" id="KW-1185">Reference proteome</keyword>
<evidence type="ECO:0000256" key="1">
    <source>
        <dbReference type="SAM" id="MobiDB-lite"/>
    </source>
</evidence>
<dbReference type="GO" id="GO:0000307">
    <property type="term" value="C:cyclin-dependent protein kinase holoenzyme complex"/>
    <property type="evidence" value="ECO:0007669"/>
    <property type="project" value="TreeGrafter"/>
</dbReference>
<dbReference type="CDD" id="cd20558">
    <property type="entry name" value="CYCLIN_ScPCL7-like"/>
    <property type="match status" value="1"/>
</dbReference>
<dbReference type="Gene3D" id="1.10.472.10">
    <property type="entry name" value="Cyclin-like"/>
    <property type="match status" value="1"/>
</dbReference>
<dbReference type="GO" id="GO:0019901">
    <property type="term" value="F:protein kinase binding"/>
    <property type="evidence" value="ECO:0007669"/>
    <property type="project" value="InterPro"/>
</dbReference>
<feature type="compositionally biased region" description="Polar residues" evidence="1">
    <location>
        <begin position="40"/>
        <end position="57"/>
    </location>
</feature>
<feature type="compositionally biased region" description="Basic and acidic residues" evidence="1">
    <location>
        <begin position="297"/>
        <end position="312"/>
    </location>
</feature>
<dbReference type="Proteomes" id="UP001166286">
    <property type="component" value="Unassembled WGS sequence"/>
</dbReference>